<keyword evidence="2" id="KW-1185">Reference proteome</keyword>
<sequence>MQILQEFDWNLNSLSLCLYSFEEQMHNNQQEMMPRPQKSLGNLPSNPVCRRGNFKISFKSPFAPRRPPIYLAESFHHQKRPYYQISCPNDNSYSPYTYKSPQYKDQKHSSSKTYSSPTAFLEKNCSNHSGLQSRPCMKNFNVNEYVIPDMTTNPWKMLEESLDGELNKESC</sequence>
<gene>
    <name evidence="1" type="ORF">TCLT_LOCUS5006</name>
</gene>
<reference evidence="3" key="1">
    <citation type="submission" date="2017-02" db="UniProtKB">
        <authorList>
            <consortium name="WormBaseParasite"/>
        </authorList>
    </citation>
    <scope>IDENTIFICATION</scope>
</reference>
<dbReference type="WBParaSite" id="TCLT_0000501701-mRNA-1">
    <property type="protein sequence ID" value="TCLT_0000501701-mRNA-1"/>
    <property type="gene ID" value="TCLT_0000501701"/>
</dbReference>
<evidence type="ECO:0000313" key="3">
    <source>
        <dbReference type="WBParaSite" id="TCLT_0000501701-mRNA-1"/>
    </source>
</evidence>
<proteinExistence type="predicted"/>
<reference evidence="1 2" key="2">
    <citation type="submission" date="2018-11" db="EMBL/GenBank/DDBJ databases">
        <authorList>
            <consortium name="Pathogen Informatics"/>
        </authorList>
    </citation>
    <scope>NUCLEOTIDE SEQUENCE [LARGE SCALE GENOMIC DNA]</scope>
</reference>
<evidence type="ECO:0000313" key="2">
    <source>
        <dbReference type="Proteomes" id="UP000276776"/>
    </source>
</evidence>
<accession>A0A0N5CXA2</accession>
<evidence type="ECO:0000313" key="1">
    <source>
        <dbReference type="EMBL" id="VDN02200.1"/>
    </source>
</evidence>
<dbReference type="AlphaFoldDB" id="A0A0N5CXA2"/>
<dbReference type="EMBL" id="UYYF01004315">
    <property type="protein sequence ID" value="VDN02200.1"/>
    <property type="molecule type" value="Genomic_DNA"/>
</dbReference>
<organism evidence="3">
    <name type="scientific">Thelazia callipaeda</name>
    <name type="common">Oriental eyeworm</name>
    <name type="synonym">Parasitic nematode</name>
    <dbReference type="NCBI Taxonomy" id="103827"/>
    <lineage>
        <taxon>Eukaryota</taxon>
        <taxon>Metazoa</taxon>
        <taxon>Ecdysozoa</taxon>
        <taxon>Nematoda</taxon>
        <taxon>Chromadorea</taxon>
        <taxon>Rhabditida</taxon>
        <taxon>Spirurina</taxon>
        <taxon>Spiruromorpha</taxon>
        <taxon>Thelazioidea</taxon>
        <taxon>Thelaziidae</taxon>
        <taxon>Thelazia</taxon>
    </lineage>
</organism>
<dbReference type="OrthoDB" id="5815335at2759"/>
<protein>
    <submittedName>
        <fullName evidence="3">Chromosome 1 open reading frame 94</fullName>
    </submittedName>
</protein>
<dbReference type="Proteomes" id="UP000276776">
    <property type="component" value="Unassembled WGS sequence"/>
</dbReference>
<name>A0A0N5CXA2_THECL</name>